<organism evidence="3 4">
    <name type="scientific">Reticulomyxa filosa</name>
    <dbReference type="NCBI Taxonomy" id="46433"/>
    <lineage>
        <taxon>Eukaryota</taxon>
        <taxon>Sar</taxon>
        <taxon>Rhizaria</taxon>
        <taxon>Retaria</taxon>
        <taxon>Foraminifera</taxon>
        <taxon>Monothalamids</taxon>
        <taxon>Reticulomyxidae</taxon>
        <taxon>Reticulomyxa</taxon>
    </lineage>
</organism>
<dbReference type="Gene3D" id="2.130.10.10">
    <property type="entry name" value="YVTN repeat-like/Quinoprotein amine dehydrogenase"/>
    <property type="match status" value="1"/>
</dbReference>
<dbReference type="PANTHER" id="PTHR13211">
    <property type="entry name" value="TELOMERASE CAJAL BODY PROTEIN 1"/>
    <property type="match status" value="1"/>
</dbReference>
<feature type="region of interest" description="Disordered" evidence="1">
    <location>
        <begin position="34"/>
        <end position="59"/>
    </location>
</feature>
<feature type="compositionally biased region" description="Basic and acidic residues" evidence="1">
    <location>
        <begin position="146"/>
        <end position="158"/>
    </location>
</feature>
<dbReference type="InterPro" id="IPR051150">
    <property type="entry name" value="SWT21/TCAB1_mRNA_Telomere"/>
</dbReference>
<feature type="transmembrane region" description="Helical" evidence="2">
    <location>
        <begin position="338"/>
        <end position="359"/>
    </location>
</feature>
<keyword evidence="2" id="KW-1133">Transmembrane helix</keyword>
<gene>
    <name evidence="3" type="ORF">RFI_00795</name>
</gene>
<keyword evidence="2" id="KW-0812">Transmembrane</keyword>
<keyword evidence="2" id="KW-0472">Membrane</keyword>
<sequence>MTEKNTDSLEPPTKRQKLAQERCTVINLEDSQLTLTEKEKPSQDSATTLQVESKATTQSECSVEMNEKQAPEQTATATATAITTVISEVTTETVKEEKIEWRDWKIVQRATHAFSNKVSRRKRVSTDGGNFLKKGEGERRRRRKKEQGEAQEKEKEQEQEITEQGGLKEYIQFAHPEPVYDVAWYPNMKSHTYPWTSLFITTSRDSPIVMHNTWDNQKCRAIYKLVCVCRHINKYIYVHIIFIYVFADAVETAYSVAFDRNCEYLYGGYERKIGQFNLMRPSDEPTLLTTVNPNQSGIKGRVTSLEFAPIYFQPNFFAAASYDGTTLLMDRRCQYPIASLKVFFSTSFYLLLIICFFFLV</sequence>
<dbReference type="AlphaFoldDB" id="X6PF06"/>
<evidence type="ECO:0000256" key="2">
    <source>
        <dbReference type="SAM" id="Phobius"/>
    </source>
</evidence>
<feature type="region of interest" description="Disordered" evidence="1">
    <location>
        <begin position="118"/>
        <end position="161"/>
    </location>
</feature>
<keyword evidence="4" id="KW-1185">Reference proteome</keyword>
<dbReference type="SUPFAM" id="SSF50978">
    <property type="entry name" value="WD40 repeat-like"/>
    <property type="match status" value="1"/>
</dbReference>
<dbReference type="InterPro" id="IPR015943">
    <property type="entry name" value="WD40/YVTN_repeat-like_dom_sf"/>
</dbReference>
<feature type="region of interest" description="Disordered" evidence="1">
    <location>
        <begin position="1"/>
        <end position="22"/>
    </location>
</feature>
<feature type="compositionally biased region" description="Polar residues" evidence="1">
    <location>
        <begin position="43"/>
        <end position="59"/>
    </location>
</feature>
<dbReference type="EMBL" id="ASPP01000842">
    <property type="protein sequence ID" value="ETO36262.1"/>
    <property type="molecule type" value="Genomic_DNA"/>
</dbReference>
<dbReference type="InterPro" id="IPR036322">
    <property type="entry name" value="WD40_repeat_dom_sf"/>
</dbReference>
<evidence type="ECO:0000313" key="4">
    <source>
        <dbReference type="Proteomes" id="UP000023152"/>
    </source>
</evidence>
<reference evidence="3 4" key="1">
    <citation type="journal article" date="2013" name="Curr. Biol.">
        <title>The Genome of the Foraminiferan Reticulomyxa filosa.</title>
        <authorList>
            <person name="Glockner G."/>
            <person name="Hulsmann N."/>
            <person name="Schleicher M."/>
            <person name="Noegel A.A."/>
            <person name="Eichinger L."/>
            <person name="Gallinger C."/>
            <person name="Pawlowski J."/>
            <person name="Sierra R."/>
            <person name="Euteneuer U."/>
            <person name="Pillet L."/>
            <person name="Moustafa A."/>
            <person name="Platzer M."/>
            <person name="Groth M."/>
            <person name="Szafranski K."/>
            <person name="Schliwa M."/>
        </authorList>
    </citation>
    <scope>NUCLEOTIDE SEQUENCE [LARGE SCALE GENOMIC DNA]</scope>
</reference>
<comment type="caution">
    <text evidence="3">The sequence shown here is derived from an EMBL/GenBank/DDBJ whole genome shotgun (WGS) entry which is preliminary data.</text>
</comment>
<evidence type="ECO:0000313" key="3">
    <source>
        <dbReference type="EMBL" id="ETO36262.1"/>
    </source>
</evidence>
<accession>X6PF06</accession>
<protein>
    <submittedName>
        <fullName evidence="3">Uncharacterized protein</fullName>
    </submittedName>
</protein>
<dbReference type="Proteomes" id="UP000023152">
    <property type="component" value="Unassembled WGS sequence"/>
</dbReference>
<evidence type="ECO:0000256" key="1">
    <source>
        <dbReference type="SAM" id="MobiDB-lite"/>
    </source>
</evidence>
<dbReference type="PANTHER" id="PTHR13211:SF0">
    <property type="entry name" value="TELOMERASE CAJAL BODY PROTEIN 1"/>
    <property type="match status" value="1"/>
</dbReference>
<proteinExistence type="predicted"/>
<name>X6PF06_RETFI</name>